<reference evidence="1 2" key="1">
    <citation type="journal article" date="2020" name="Syst. Appl. Microbiol.">
        <title>Alienimonas chondri sp. nov., a novel planctomycete isolated from the biofilm of the red alga Chondrus crispus.</title>
        <authorList>
            <person name="Vitorino I."/>
            <person name="Albuquerque L."/>
            <person name="Wiegand S."/>
            <person name="Kallscheuer N."/>
            <person name="da Costa M.S."/>
            <person name="Lobo-da-Cunha A."/>
            <person name="Jogler C."/>
            <person name="Lage O.M."/>
        </authorList>
    </citation>
    <scope>NUCLEOTIDE SEQUENCE [LARGE SCALE GENOMIC DNA]</scope>
    <source>
        <strain evidence="1 2">LzC2</strain>
    </source>
</reference>
<name>A0ABX1VD70_9PLAN</name>
<accession>A0ABX1VD70</accession>
<dbReference type="RefSeq" id="WP_171186682.1">
    <property type="nucleotide sequence ID" value="NZ_WTPX01000060.1"/>
</dbReference>
<sequence>MTHSNKHIREAIEYAVSRGWRLEKGGKSSHTWGKLLCPCNVRGGCIRRVYSTPRSPESHAGQIRKEVDACVH</sequence>
<evidence type="ECO:0000313" key="1">
    <source>
        <dbReference type="EMBL" id="NNJ26053.1"/>
    </source>
</evidence>
<dbReference type="EMBL" id="WTPX01000060">
    <property type="protein sequence ID" value="NNJ26053.1"/>
    <property type="molecule type" value="Genomic_DNA"/>
</dbReference>
<evidence type="ECO:0008006" key="3">
    <source>
        <dbReference type="Google" id="ProtNLM"/>
    </source>
</evidence>
<comment type="caution">
    <text evidence="1">The sequence shown here is derived from an EMBL/GenBank/DDBJ whole genome shotgun (WGS) entry which is preliminary data.</text>
</comment>
<evidence type="ECO:0000313" key="2">
    <source>
        <dbReference type="Proteomes" id="UP000609651"/>
    </source>
</evidence>
<keyword evidence="2" id="KW-1185">Reference proteome</keyword>
<protein>
    <recommendedName>
        <fullName evidence="3">Type II toxin-antitoxin system HicA family toxin</fullName>
    </recommendedName>
</protein>
<organism evidence="1 2">
    <name type="scientific">Alienimonas chondri</name>
    <dbReference type="NCBI Taxonomy" id="2681879"/>
    <lineage>
        <taxon>Bacteria</taxon>
        <taxon>Pseudomonadati</taxon>
        <taxon>Planctomycetota</taxon>
        <taxon>Planctomycetia</taxon>
        <taxon>Planctomycetales</taxon>
        <taxon>Planctomycetaceae</taxon>
        <taxon>Alienimonas</taxon>
    </lineage>
</organism>
<proteinExistence type="predicted"/>
<dbReference type="Proteomes" id="UP000609651">
    <property type="component" value="Unassembled WGS sequence"/>
</dbReference>
<gene>
    <name evidence="1" type="ORF">LzC2_21320</name>
</gene>